<evidence type="ECO:0000313" key="3">
    <source>
        <dbReference type="EMBL" id="KAG0486575.1"/>
    </source>
</evidence>
<reference evidence="3 4" key="1">
    <citation type="journal article" date="2020" name="Nat. Food">
        <title>A phased Vanilla planifolia genome enables genetic improvement of flavour and production.</title>
        <authorList>
            <person name="Hasing T."/>
            <person name="Tang H."/>
            <person name="Brym M."/>
            <person name="Khazi F."/>
            <person name="Huang T."/>
            <person name="Chambers A.H."/>
        </authorList>
    </citation>
    <scope>NUCLEOTIDE SEQUENCE [LARGE SCALE GENOMIC DNA]</scope>
    <source>
        <tissue evidence="3">Leaf</tissue>
    </source>
</reference>
<dbReference type="AlphaFoldDB" id="A0A835R6T4"/>
<evidence type="ECO:0000259" key="2">
    <source>
        <dbReference type="PROSITE" id="PS51229"/>
    </source>
</evidence>
<comment type="caution">
    <text evidence="3">The sequence shown here is derived from an EMBL/GenBank/DDBJ whole genome shotgun (WGS) entry which is preliminary data.</text>
</comment>
<dbReference type="PANTHER" id="PTHR12281">
    <property type="entry name" value="RP42 RELATED"/>
    <property type="match status" value="1"/>
</dbReference>
<dbReference type="GO" id="GO:0031624">
    <property type="term" value="F:ubiquitin conjugating enzyme binding"/>
    <property type="evidence" value="ECO:0007669"/>
    <property type="project" value="TreeGrafter"/>
</dbReference>
<dbReference type="GO" id="GO:0097602">
    <property type="term" value="F:cullin family protein binding"/>
    <property type="evidence" value="ECO:0007669"/>
    <property type="project" value="TreeGrafter"/>
</dbReference>
<dbReference type="GO" id="GO:0045116">
    <property type="term" value="P:protein neddylation"/>
    <property type="evidence" value="ECO:0007669"/>
    <property type="project" value="TreeGrafter"/>
</dbReference>
<dbReference type="EMBL" id="JADCNM010000004">
    <property type="protein sequence ID" value="KAG0486575.1"/>
    <property type="molecule type" value="Genomic_DNA"/>
</dbReference>
<dbReference type="GO" id="GO:0032182">
    <property type="term" value="F:ubiquitin-like protein binding"/>
    <property type="evidence" value="ECO:0007669"/>
    <property type="project" value="TreeGrafter"/>
</dbReference>
<evidence type="ECO:0000313" key="4">
    <source>
        <dbReference type="Proteomes" id="UP000639772"/>
    </source>
</evidence>
<proteinExistence type="predicted"/>
<evidence type="ECO:0000256" key="1">
    <source>
        <dbReference type="RuleBase" id="RU410713"/>
    </source>
</evidence>
<dbReference type="Pfam" id="PF03556">
    <property type="entry name" value="Cullin_binding"/>
    <property type="match status" value="1"/>
</dbReference>
<dbReference type="Gene3D" id="1.10.238.10">
    <property type="entry name" value="EF-hand"/>
    <property type="match status" value="1"/>
</dbReference>
<accession>A0A835R6T4</accession>
<feature type="domain" description="DCUN1" evidence="2">
    <location>
        <begin position="1"/>
        <end position="108"/>
    </location>
</feature>
<protein>
    <recommendedName>
        <fullName evidence="1">Defective in cullin neddylation protein</fullName>
    </recommendedName>
</protein>
<dbReference type="OrthoDB" id="286637at2759"/>
<dbReference type="PANTHER" id="PTHR12281:SF12">
    <property type="entry name" value="DEFECTIVE IN CULLIN NEDDYLATION PROTEIN"/>
    <property type="match status" value="1"/>
</dbReference>
<name>A0A835R6T4_VANPL</name>
<dbReference type="PROSITE" id="PS51229">
    <property type="entry name" value="DCUN1"/>
    <property type="match status" value="1"/>
</dbReference>
<sequence>MGRSRTANTGGIEAFCSDLDVEHTDVRILMLAWRMNAERQGYFTLEEWRRGLKALRADNLSKLKKALPELEKEVLRPQNFQDFYAYSFRYCLTEEKQKSIDIDVACVC</sequence>
<dbReference type="Proteomes" id="UP000639772">
    <property type="component" value="Unassembled WGS sequence"/>
</dbReference>
<dbReference type="InterPro" id="IPR005176">
    <property type="entry name" value="PONY_dom"/>
</dbReference>
<organism evidence="3 4">
    <name type="scientific">Vanilla planifolia</name>
    <name type="common">Vanilla</name>
    <dbReference type="NCBI Taxonomy" id="51239"/>
    <lineage>
        <taxon>Eukaryota</taxon>
        <taxon>Viridiplantae</taxon>
        <taxon>Streptophyta</taxon>
        <taxon>Embryophyta</taxon>
        <taxon>Tracheophyta</taxon>
        <taxon>Spermatophyta</taxon>
        <taxon>Magnoliopsida</taxon>
        <taxon>Liliopsida</taxon>
        <taxon>Asparagales</taxon>
        <taxon>Orchidaceae</taxon>
        <taxon>Vanilloideae</taxon>
        <taxon>Vanilleae</taxon>
        <taxon>Vanilla</taxon>
    </lineage>
</organism>
<dbReference type="GO" id="GO:0000151">
    <property type="term" value="C:ubiquitin ligase complex"/>
    <property type="evidence" value="ECO:0007669"/>
    <property type="project" value="TreeGrafter"/>
</dbReference>
<dbReference type="InterPro" id="IPR014764">
    <property type="entry name" value="DCN-prot"/>
</dbReference>
<comment type="function">
    <text evidence="1">Neddylation of cullins play an essential role in the regulation of SCF-type complexes activity.</text>
</comment>
<gene>
    <name evidence="3" type="ORF">HPP92_008670</name>
</gene>